<keyword evidence="9" id="KW-0560">Oxidoreductase</keyword>
<keyword evidence="6 15" id="KW-0479">Metal-binding</keyword>
<keyword evidence="8 15" id="KW-0106">Calcium</keyword>
<proteinExistence type="inferred from homology"/>
<dbReference type="GO" id="GO:0042744">
    <property type="term" value="P:hydrogen peroxide catabolic process"/>
    <property type="evidence" value="ECO:0007669"/>
    <property type="project" value="UniProtKB-KW"/>
</dbReference>
<sequence>MFCWFAFVVMCWSSARAQGGLSSGFYSSTCPQAEATVRSTVETYFNRDPTIAAGLLRLHFHDCFVQGCDGSVLISGASAERAALPNQGLRGFEVIDDAKAKIEASCPGVVSCADILALAARDAVDLLITFFYGKEPVKSAHTIGQTDCLFFRYRLYNFTATSNPDPSIDQDFLVQLQSMCPAKGDPSRRVALDPGSPTRFDVGFFKNVRDGKGVLESDQRLWGDPVTQKTVQNYAGTFRGLLGLRFDFEFAKAMVKMGGVGVKTGAQGEIRRVCSRFN</sequence>
<dbReference type="PROSITE" id="PS00436">
    <property type="entry name" value="PEROXIDASE_2"/>
    <property type="match status" value="1"/>
</dbReference>
<dbReference type="GO" id="GO:0020037">
    <property type="term" value="F:heme binding"/>
    <property type="evidence" value="ECO:0007669"/>
    <property type="project" value="InterPro"/>
</dbReference>
<feature type="signal peptide" evidence="19">
    <location>
        <begin position="1"/>
        <end position="17"/>
    </location>
</feature>
<evidence type="ECO:0000313" key="21">
    <source>
        <dbReference type="EMBL" id="KAK1312543.1"/>
    </source>
</evidence>
<keyword evidence="22" id="KW-1185">Reference proteome</keyword>
<keyword evidence="10 15" id="KW-0408">Iron</keyword>
<evidence type="ECO:0000256" key="12">
    <source>
        <dbReference type="ARBA" id="ARBA00023180"/>
    </source>
</evidence>
<feature type="binding site" evidence="15">
    <location>
        <position position="65"/>
    </location>
    <ligand>
        <name>Ca(2+)</name>
        <dbReference type="ChEBI" id="CHEBI:29108"/>
        <label>1</label>
    </ligand>
</feature>
<dbReference type="PANTHER" id="PTHR31517:SF84">
    <property type="entry name" value="PEROXIDASE"/>
    <property type="match status" value="1"/>
</dbReference>
<evidence type="ECO:0000256" key="14">
    <source>
        <dbReference type="PIRSR" id="PIRSR600823-1"/>
    </source>
</evidence>
<dbReference type="FunFam" id="1.10.420.10:FF:000010">
    <property type="entry name" value="Peroxidase"/>
    <property type="match status" value="1"/>
</dbReference>
<dbReference type="PROSITE" id="PS50873">
    <property type="entry name" value="PEROXIDASE_4"/>
    <property type="match status" value="1"/>
</dbReference>
<evidence type="ECO:0000256" key="3">
    <source>
        <dbReference type="ARBA" id="ARBA00022525"/>
    </source>
</evidence>
<dbReference type="InterPro" id="IPR033905">
    <property type="entry name" value="Secretory_peroxidase"/>
</dbReference>
<evidence type="ECO:0000256" key="15">
    <source>
        <dbReference type="PIRSR" id="PIRSR600823-3"/>
    </source>
</evidence>
<keyword evidence="13" id="KW-0376">Hydrogen peroxide</keyword>
<feature type="disulfide bond" evidence="17">
    <location>
        <begin position="63"/>
        <end position="68"/>
    </location>
</feature>
<dbReference type="GO" id="GO:0046872">
    <property type="term" value="F:metal ion binding"/>
    <property type="evidence" value="ECO:0007669"/>
    <property type="project" value="UniProtKB-KW"/>
</dbReference>
<dbReference type="InterPro" id="IPR002016">
    <property type="entry name" value="Haem_peroxidase"/>
</dbReference>
<feature type="binding site" evidence="15">
    <location>
        <position position="142"/>
    </location>
    <ligand>
        <name>Ca(2+)</name>
        <dbReference type="ChEBI" id="CHEBI:29108"/>
        <label>2</label>
    </ligand>
</feature>
<feature type="domain" description="Plant heme peroxidase family profile" evidence="20">
    <location>
        <begin position="20"/>
        <end position="278"/>
    </location>
</feature>
<feature type="binding site" evidence="15">
    <location>
        <position position="193"/>
    </location>
    <ligand>
        <name>Ca(2+)</name>
        <dbReference type="ChEBI" id="CHEBI:29108"/>
        <label>2</label>
    </ligand>
</feature>
<feature type="binding site" evidence="15">
    <location>
        <position position="67"/>
    </location>
    <ligand>
        <name>Ca(2+)</name>
        <dbReference type="ChEBI" id="CHEBI:29108"/>
        <label>1</label>
    </ligand>
</feature>
<evidence type="ECO:0000256" key="9">
    <source>
        <dbReference type="ARBA" id="ARBA00023002"/>
    </source>
</evidence>
<gene>
    <name evidence="21" type="primary">PER25</name>
    <name evidence="21" type="ORF">QJS10_CPA07g00685</name>
</gene>
<dbReference type="GO" id="GO:0006979">
    <property type="term" value="P:response to oxidative stress"/>
    <property type="evidence" value="ECO:0007669"/>
    <property type="project" value="InterPro"/>
</dbReference>
<dbReference type="Gene3D" id="1.10.520.10">
    <property type="match status" value="2"/>
</dbReference>
<evidence type="ECO:0000256" key="11">
    <source>
        <dbReference type="ARBA" id="ARBA00023157"/>
    </source>
</evidence>
<dbReference type="InterPro" id="IPR000823">
    <property type="entry name" value="Peroxidase_pln"/>
</dbReference>
<reference evidence="21" key="2">
    <citation type="submission" date="2023-06" db="EMBL/GenBank/DDBJ databases">
        <authorList>
            <person name="Ma L."/>
            <person name="Liu K.-W."/>
            <person name="Li Z."/>
            <person name="Hsiao Y.-Y."/>
            <person name="Qi Y."/>
            <person name="Fu T."/>
            <person name="Tang G."/>
            <person name="Zhang D."/>
            <person name="Sun W.-H."/>
            <person name="Liu D.-K."/>
            <person name="Li Y."/>
            <person name="Chen G.-Z."/>
            <person name="Liu X.-D."/>
            <person name="Liao X.-Y."/>
            <person name="Jiang Y.-T."/>
            <person name="Yu X."/>
            <person name="Hao Y."/>
            <person name="Huang J."/>
            <person name="Zhao X.-W."/>
            <person name="Ke S."/>
            <person name="Chen Y.-Y."/>
            <person name="Wu W.-L."/>
            <person name="Hsu J.-L."/>
            <person name="Lin Y.-F."/>
            <person name="Huang M.-D."/>
            <person name="Li C.-Y."/>
            <person name="Huang L."/>
            <person name="Wang Z.-W."/>
            <person name="Zhao X."/>
            <person name="Zhong W.-Y."/>
            <person name="Peng D.-H."/>
            <person name="Ahmad S."/>
            <person name="Lan S."/>
            <person name="Zhang J.-S."/>
            <person name="Tsai W.-C."/>
            <person name="Van De Peer Y."/>
            <person name="Liu Z.-J."/>
        </authorList>
    </citation>
    <scope>NUCLEOTIDE SEQUENCE</scope>
    <source>
        <strain evidence="21">CP</strain>
        <tissue evidence="21">Leaves</tissue>
    </source>
</reference>
<evidence type="ECO:0000256" key="2">
    <source>
        <dbReference type="ARBA" id="ARBA00012313"/>
    </source>
</evidence>
<feature type="active site" description="Proton acceptor" evidence="14">
    <location>
        <position position="61"/>
    </location>
</feature>
<feature type="binding site" description="axial binding residue" evidence="15">
    <location>
        <position position="141"/>
    </location>
    <ligand>
        <name>heme b</name>
        <dbReference type="ChEBI" id="CHEBI:60344"/>
    </ligand>
    <ligandPart>
        <name>Fe</name>
        <dbReference type="ChEBI" id="CHEBI:18248"/>
    </ligandPart>
</feature>
<dbReference type="InterPro" id="IPR019794">
    <property type="entry name" value="Peroxidases_AS"/>
</dbReference>
<keyword evidence="11 17" id="KW-1015">Disulfide bond</keyword>
<dbReference type="AlphaFoldDB" id="A0AAV9EID8"/>
<keyword evidence="12" id="KW-0325">Glycoprotein</keyword>
<dbReference type="Gene3D" id="1.10.420.10">
    <property type="entry name" value="Peroxidase, domain 2"/>
    <property type="match status" value="1"/>
</dbReference>
<comment type="cofactor">
    <cofactor evidence="15">
        <name>Ca(2+)</name>
        <dbReference type="ChEBI" id="CHEBI:29108"/>
    </cofactor>
    <text evidence="15">Binds 2 calcium ions per subunit.</text>
</comment>
<evidence type="ECO:0000259" key="20">
    <source>
        <dbReference type="PROSITE" id="PS50873"/>
    </source>
</evidence>
<feature type="binding site" evidence="15">
    <location>
        <position position="71"/>
    </location>
    <ligand>
        <name>Ca(2+)</name>
        <dbReference type="ChEBI" id="CHEBI:29108"/>
        <label>1</label>
    </ligand>
</feature>
<evidence type="ECO:0000256" key="8">
    <source>
        <dbReference type="ARBA" id="ARBA00022837"/>
    </source>
</evidence>
<feature type="binding site" evidence="15">
    <location>
        <position position="201"/>
    </location>
    <ligand>
        <name>Ca(2+)</name>
        <dbReference type="ChEBI" id="CHEBI:29108"/>
        <label>2</label>
    </ligand>
</feature>
<evidence type="ECO:0000256" key="17">
    <source>
        <dbReference type="PIRSR" id="PIRSR600823-5"/>
    </source>
</evidence>
<evidence type="ECO:0000256" key="16">
    <source>
        <dbReference type="PIRSR" id="PIRSR600823-4"/>
    </source>
</evidence>
<evidence type="ECO:0000256" key="10">
    <source>
        <dbReference type="ARBA" id="ARBA00023004"/>
    </source>
</evidence>
<dbReference type="Proteomes" id="UP001180020">
    <property type="component" value="Unassembled WGS sequence"/>
</dbReference>
<feature type="site" description="Transition state stabilizer" evidence="16">
    <location>
        <position position="57"/>
    </location>
</feature>
<evidence type="ECO:0000256" key="18">
    <source>
        <dbReference type="RuleBase" id="RU004241"/>
    </source>
</evidence>
<feature type="disulfide bond" evidence="17">
    <location>
        <begin position="112"/>
        <end position="274"/>
    </location>
</feature>
<evidence type="ECO:0000256" key="13">
    <source>
        <dbReference type="ARBA" id="ARBA00023324"/>
    </source>
</evidence>
<dbReference type="FunFam" id="1.10.520.10:FF:000009">
    <property type="entry name" value="Peroxidase"/>
    <property type="match status" value="1"/>
</dbReference>
<feature type="disulfide bond" evidence="17">
    <location>
        <begin position="148"/>
        <end position="180"/>
    </location>
</feature>
<dbReference type="PRINTS" id="PR00458">
    <property type="entry name" value="PEROXIDASE"/>
</dbReference>
<dbReference type="PRINTS" id="PR00461">
    <property type="entry name" value="PLPEROXIDASE"/>
</dbReference>
<organism evidence="21 22">
    <name type="scientific">Acorus calamus</name>
    <name type="common">Sweet flag</name>
    <dbReference type="NCBI Taxonomy" id="4465"/>
    <lineage>
        <taxon>Eukaryota</taxon>
        <taxon>Viridiplantae</taxon>
        <taxon>Streptophyta</taxon>
        <taxon>Embryophyta</taxon>
        <taxon>Tracheophyta</taxon>
        <taxon>Spermatophyta</taxon>
        <taxon>Magnoliopsida</taxon>
        <taxon>Liliopsida</taxon>
        <taxon>Acoraceae</taxon>
        <taxon>Acorus</taxon>
    </lineage>
</organism>
<keyword evidence="3" id="KW-0964">Secreted</keyword>
<evidence type="ECO:0000256" key="5">
    <source>
        <dbReference type="ARBA" id="ARBA00022617"/>
    </source>
</evidence>
<evidence type="ECO:0000256" key="19">
    <source>
        <dbReference type="SAM" id="SignalP"/>
    </source>
</evidence>
<feature type="disulfide bond" evidence="17">
    <location>
        <begin position="30"/>
        <end position="106"/>
    </location>
</feature>
<comment type="caution">
    <text evidence="21">The sequence shown here is derived from an EMBL/GenBank/DDBJ whole genome shotgun (WGS) entry which is preliminary data.</text>
</comment>
<dbReference type="EMBL" id="JAUJYO010000007">
    <property type="protein sequence ID" value="KAK1312543.1"/>
    <property type="molecule type" value="Genomic_DNA"/>
</dbReference>
<dbReference type="PANTHER" id="PTHR31517">
    <property type="match status" value="1"/>
</dbReference>
<keyword evidence="7 19" id="KW-0732">Signal</keyword>
<evidence type="ECO:0000256" key="1">
    <source>
        <dbReference type="ARBA" id="ARBA00000189"/>
    </source>
</evidence>
<comment type="cofactor">
    <cofactor evidence="15">
        <name>heme b</name>
        <dbReference type="ChEBI" id="CHEBI:60344"/>
    </cofactor>
    <text evidence="15">Binds 1 heme b (iron(II)-protoporphyrin IX) group per subunit.</text>
</comment>
<evidence type="ECO:0000256" key="6">
    <source>
        <dbReference type="ARBA" id="ARBA00022723"/>
    </source>
</evidence>
<feature type="binding site" evidence="15">
    <location>
        <position position="62"/>
    </location>
    <ligand>
        <name>Ca(2+)</name>
        <dbReference type="ChEBI" id="CHEBI:29108"/>
        <label>1</label>
    </ligand>
</feature>
<dbReference type="GO" id="GO:0140825">
    <property type="term" value="F:lactoperoxidase activity"/>
    <property type="evidence" value="ECO:0007669"/>
    <property type="project" value="UniProtKB-EC"/>
</dbReference>
<accession>A0AAV9EID8</accession>
<comment type="catalytic activity">
    <reaction evidence="1">
        <text>2 a phenolic donor + H2O2 = 2 a phenolic radical donor + 2 H2O</text>
        <dbReference type="Rhea" id="RHEA:56136"/>
        <dbReference type="ChEBI" id="CHEBI:15377"/>
        <dbReference type="ChEBI" id="CHEBI:16240"/>
        <dbReference type="ChEBI" id="CHEBI:139520"/>
        <dbReference type="ChEBI" id="CHEBI:139521"/>
        <dbReference type="EC" id="1.11.1.7"/>
    </reaction>
</comment>
<dbReference type="InterPro" id="IPR010255">
    <property type="entry name" value="Haem_peroxidase_sf"/>
</dbReference>
<dbReference type="Pfam" id="PF00141">
    <property type="entry name" value="peroxidase"/>
    <property type="match status" value="2"/>
</dbReference>
<reference evidence="21" key="1">
    <citation type="journal article" date="2023" name="Nat. Commun.">
        <title>Diploid and tetraploid genomes of Acorus and the evolution of monocots.</title>
        <authorList>
            <person name="Ma L."/>
            <person name="Liu K.W."/>
            <person name="Li Z."/>
            <person name="Hsiao Y.Y."/>
            <person name="Qi Y."/>
            <person name="Fu T."/>
            <person name="Tang G.D."/>
            <person name="Zhang D."/>
            <person name="Sun W.H."/>
            <person name="Liu D.K."/>
            <person name="Li Y."/>
            <person name="Chen G.Z."/>
            <person name="Liu X.D."/>
            <person name="Liao X.Y."/>
            <person name="Jiang Y.T."/>
            <person name="Yu X."/>
            <person name="Hao Y."/>
            <person name="Huang J."/>
            <person name="Zhao X.W."/>
            <person name="Ke S."/>
            <person name="Chen Y.Y."/>
            <person name="Wu W.L."/>
            <person name="Hsu J.L."/>
            <person name="Lin Y.F."/>
            <person name="Huang M.D."/>
            <person name="Li C.Y."/>
            <person name="Huang L."/>
            <person name="Wang Z.W."/>
            <person name="Zhao X."/>
            <person name="Zhong W.Y."/>
            <person name="Peng D.H."/>
            <person name="Ahmad S."/>
            <person name="Lan S."/>
            <person name="Zhang J.S."/>
            <person name="Tsai W.C."/>
            <person name="Van de Peer Y."/>
            <person name="Liu Z.J."/>
        </authorList>
    </citation>
    <scope>NUCLEOTIDE SEQUENCE</scope>
    <source>
        <strain evidence="21">CP</strain>
    </source>
</reference>
<dbReference type="CDD" id="cd00693">
    <property type="entry name" value="secretory_peroxidase"/>
    <property type="match status" value="1"/>
</dbReference>
<protein>
    <recommendedName>
        <fullName evidence="2">peroxidase</fullName>
        <ecNumber evidence="2">1.11.1.7</ecNumber>
    </recommendedName>
</protein>
<evidence type="ECO:0000256" key="7">
    <source>
        <dbReference type="ARBA" id="ARBA00022729"/>
    </source>
</evidence>
<feature type="chain" id="PRO_5043339498" description="peroxidase" evidence="19">
    <location>
        <begin position="18"/>
        <end position="278"/>
    </location>
</feature>
<name>A0AAV9EID8_ACOCL</name>
<feature type="binding site" evidence="15">
    <location>
        <position position="69"/>
    </location>
    <ligand>
        <name>Ca(2+)</name>
        <dbReference type="ChEBI" id="CHEBI:29108"/>
        <label>1</label>
    </ligand>
</feature>
<dbReference type="EC" id="1.11.1.7" evidence="2"/>
<evidence type="ECO:0000313" key="22">
    <source>
        <dbReference type="Proteomes" id="UP001180020"/>
    </source>
</evidence>
<evidence type="ECO:0000256" key="4">
    <source>
        <dbReference type="ARBA" id="ARBA00022559"/>
    </source>
</evidence>
<keyword evidence="4 21" id="KW-0575">Peroxidase</keyword>
<keyword evidence="5" id="KW-0349">Heme</keyword>
<dbReference type="SUPFAM" id="SSF48113">
    <property type="entry name" value="Heme-dependent peroxidases"/>
    <property type="match status" value="1"/>
</dbReference>
<feature type="binding site" evidence="15">
    <location>
        <position position="80"/>
    </location>
    <ligand>
        <name>Ca(2+)</name>
        <dbReference type="ChEBI" id="CHEBI:29108"/>
        <label>1</label>
    </ligand>
</feature>
<comment type="similarity">
    <text evidence="18">Belongs to the peroxidase family.</text>
</comment>